<dbReference type="Gene3D" id="3.90.190.20">
    <property type="entry name" value="Mur ligase, C-terminal domain"/>
    <property type="match status" value="1"/>
</dbReference>
<dbReference type="InterPro" id="IPR004101">
    <property type="entry name" value="Mur_ligase_C"/>
</dbReference>
<sequence>MKKNFSLLFLYYLRFFARLQLAKVKLLNPKLIIVGITGSAGKTSTLLATEAALKPNFKVKTNYGSNSESGIPLNILGFKNPDFSLLSWLTIALLTPFKLLTNWKTYDIYLLEMGIDSSKSPKNMSYLLSIVKPDIGIFLNVTPVHLENFSSLDEIAQEKAKLANSATTAIINSSDLFVKKYTKNKKIVSIKPTKIDIPNFFLPGIYDISLGASLAVAKLLKLDSSTAINNLKNNFHLPPGRSSILKGINDSSIIDSSYNSSPLATTEMLNFLASFKSPRIVVLGDMRELGAASELSHQNLYKTALNSADQIIGVGPETSRYFGSKAKKFMYWWQAADYLKNNLPQNATILIKGSQNTIFLEELIKVLLKNPLHSKKLCRQSPYWLKLKTKFHSEHQHLLTP</sequence>
<dbReference type="GO" id="GO:0005524">
    <property type="term" value="F:ATP binding"/>
    <property type="evidence" value="ECO:0007669"/>
    <property type="project" value="UniProtKB-KW"/>
</dbReference>
<dbReference type="InterPro" id="IPR036615">
    <property type="entry name" value="Mur_ligase_C_dom_sf"/>
</dbReference>
<name>A0A0G0KNT3_9BACT</name>
<dbReference type="InterPro" id="IPR013221">
    <property type="entry name" value="Mur_ligase_cen"/>
</dbReference>
<dbReference type="Gene3D" id="3.40.1190.10">
    <property type="entry name" value="Mur-like, catalytic domain"/>
    <property type="match status" value="1"/>
</dbReference>
<evidence type="ECO:0000313" key="7">
    <source>
        <dbReference type="EMBL" id="KKQ50844.1"/>
    </source>
</evidence>
<dbReference type="Proteomes" id="UP000034231">
    <property type="component" value="Unassembled WGS sequence"/>
</dbReference>
<reference evidence="7 8" key="1">
    <citation type="journal article" date="2015" name="Nature">
        <title>rRNA introns, odd ribosomes, and small enigmatic genomes across a large radiation of phyla.</title>
        <authorList>
            <person name="Brown C.T."/>
            <person name="Hug L.A."/>
            <person name="Thomas B.C."/>
            <person name="Sharon I."/>
            <person name="Castelle C.J."/>
            <person name="Singh A."/>
            <person name="Wilkins M.J."/>
            <person name="Williams K.H."/>
            <person name="Banfield J.F."/>
        </authorList>
    </citation>
    <scope>NUCLEOTIDE SEQUENCE [LARGE SCALE GENOMIC DNA]</scope>
</reference>
<dbReference type="PANTHER" id="PTHR43024">
    <property type="entry name" value="UDP-N-ACETYLMURAMOYL-TRIPEPTIDE--D-ALANYL-D-ALANINE LIGASE"/>
    <property type="match status" value="1"/>
</dbReference>
<organism evidence="7 8">
    <name type="scientific">Candidatus Shapirobacteria bacterium GW2011_GWE1_38_10</name>
    <dbReference type="NCBI Taxonomy" id="1618488"/>
    <lineage>
        <taxon>Bacteria</taxon>
        <taxon>Candidatus Shapironibacteriota</taxon>
    </lineage>
</organism>
<dbReference type="Pfam" id="PF02875">
    <property type="entry name" value="Mur_ligase_C"/>
    <property type="match status" value="1"/>
</dbReference>
<feature type="domain" description="Mur ligase central" evidence="6">
    <location>
        <begin position="36"/>
        <end position="187"/>
    </location>
</feature>
<keyword evidence="4" id="KW-0732">Signal</keyword>
<dbReference type="AlphaFoldDB" id="A0A0G0KNT3"/>
<gene>
    <name evidence="7" type="ORF">US68_C0001G0043</name>
</gene>
<keyword evidence="3" id="KW-0067">ATP-binding</keyword>
<dbReference type="EMBL" id="LBTX01000001">
    <property type="protein sequence ID" value="KKQ50844.1"/>
    <property type="molecule type" value="Genomic_DNA"/>
</dbReference>
<accession>A0A0G0KNT3</accession>
<keyword evidence="2" id="KW-0547">Nucleotide-binding</keyword>
<feature type="chain" id="PRO_5002533140" evidence="4">
    <location>
        <begin position="23"/>
        <end position="401"/>
    </location>
</feature>
<dbReference type="Pfam" id="PF08245">
    <property type="entry name" value="Mur_ligase_M"/>
    <property type="match status" value="1"/>
</dbReference>
<evidence type="ECO:0000256" key="1">
    <source>
        <dbReference type="ARBA" id="ARBA00022598"/>
    </source>
</evidence>
<dbReference type="SUPFAM" id="SSF53244">
    <property type="entry name" value="MurD-like peptide ligases, peptide-binding domain"/>
    <property type="match status" value="1"/>
</dbReference>
<dbReference type="SUPFAM" id="SSF53623">
    <property type="entry name" value="MurD-like peptide ligases, catalytic domain"/>
    <property type="match status" value="1"/>
</dbReference>
<dbReference type="InterPro" id="IPR051046">
    <property type="entry name" value="MurCDEF_CellWall_CoF430Synth"/>
</dbReference>
<proteinExistence type="predicted"/>
<evidence type="ECO:0000256" key="3">
    <source>
        <dbReference type="ARBA" id="ARBA00022840"/>
    </source>
</evidence>
<evidence type="ECO:0000259" key="6">
    <source>
        <dbReference type="Pfam" id="PF08245"/>
    </source>
</evidence>
<feature type="domain" description="Mur ligase C-terminal" evidence="5">
    <location>
        <begin position="240"/>
        <end position="354"/>
    </location>
</feature>
<evidence type="ECO:0000259" key="5">
    <source>
        <dbReference type="Pfam" id="PF02875"/>
    </source>
</evidence>
<evidence type="ECO:0000313" key="8">
    <source>
        <dbReference type="Proteomes" id="UP000034231"/>
    </source>
</evidence>
<feature type="signal peptide" evidence="4">
    <location>
        <begin position="1"/>
        <end position="22"/>
    </location>
</feature>
<protein>
    <submittedName>
        <fullName evidence="7">UDP-N-acetylmuramoyl-tripeptide-D-alanyl-D-alanine ligase</fullName>
    </submittedName>
</protein>
<dbReference type="PANTHER" id="PTHR43024:SF1">
    <property type="entry name" value="UDP-N-ACETYLMURAMOYL-TRIPEPTIDE--D-ALANYL-D-ALANINE LIGASE"/>
    <property type="match status" value="1"/>
</dbReference>
<evidence type="ECO:0000256" key="2">
    <source>
        <dbReference type="ARBA" id="ARBA00022741"/>
    </source>
</evidence>
<dbReference type="InterPro" id="IPR036565">
    <property type="entry name" value="Mur-like_cat_sf"/>
</dbReference>
<dbReference type="GO" id="GO:0016881">
    <property type="term" value="F:acid-amino acid ligase activity"/>
    <property type="evidence" value="ECO:0007669"/>
    <property type="project" value="InterPro"/>
</dbReference>
<evidence type="ECO:0000256" key="4">
    <source>
        <dbReference type="SAM" id="SignalP"/>
    </source>
</evidence>
<keyword evidence="1 7" id="KW-0436">Ligase</keyword>
<comment type="caution">
    <text evidence="7">The sequence shown here is derived from an EMBL/GenBank/DDBJ whole genome shotgun (WGS) entry which is preliminary data.</text>
</comment>